<reference evidence="4" key="2">
    <citation type="submission" date="2020-09" db="EMBL/GenBank/DDBJ databases">
        <authorList>
            <person name="Sun Q."/>
            <person name="Ohkuma M."/>
        </authorList>
    </citation>
    <scope>NUCLEOTIDE SEQUENCE</scope>
    <source>
        <strain evidence="4">JCM 3313</strain>
    </source>
</reference>
<dbReference type="EMBL" id="BMRG01000015">
    <property type="protein sequence ID" value="GGP75321.1"/>
    <property type="molecule type" value="Genomic_DNA"/>
</dbReference>
<dbReference type="InterPro" id="IPR036513">
    <property type="entry name" value="STAS_dom_sf"/>
</dbReference>
<protein>
    <recommendedName>
        <fullName evidence="2">Anti-sigma factor antagonist</fullName>
    </recommendedName>
</protein>
<comment type="caution">
    <text evidence="4">The sequence shown here is derived from an EMBL/GenBank/DDBJ whole genome shotgun (WGS) entry which is preliminary data.</text>
</comment>
<name>A0A918ARZ1_9PSEU</name>
<dbReference type="GO" id="GO:0043856">
    <property type="term" value="F:anti-sigma factor antagonist activity"/>
    <property type="evidence" value="ECO:0007669"/>
    <property type="project" value="InterPro"/>
</dbReference>
<organism evidence="4 5">
    <name type="scientific">Saccharothrix coeruleofusca</name>
    <dbReference type="NCBI Taxonomy" id="33919"/>
    <lineage>
        <taxon>Bacteria</taxon>
        <taxon>Bacillati</taxon>
        <taxon>Actinomycetota</taxon>
        <taxon>Actinomycetes</taxon>
        <taxon>Pseudonocardiales</taxon>
        <taxon>Pseudonocardiaceae</taxon>
        <taxon>Saccharothrix</taxon>
    </lineage>
</organism>
<dbReference type="PANTHER" id="PTHR33495">
    <property type="entry name" value="ANTI-SIGMA FACTOR ANTAGONIST TM_1081-RELATED-RELATED"/>
    <property type="match status" value="1"/>
</dbReference>
<dbReference type="Proteomes" id="UP000639606">
    <property type="component" value="Unassembled WGS sequence"/>
</dbReference>
<proteinExistence type="inferred from homology"/>
<dbReference type="Gene3D" id="3.30.750.24">
    <property type="entry name" value="STAS domain"/>
    <property type="match status" value="1"/>
</dbReference>
<evidence type="ECO:0000256" key="1">
    <source>
        <dbReference type="ARBA" id="ARBA00009013"/>
    </source>
</evidence>
<dbReference type="RefSeq" id="WP_189226321.1">
    <property type="nucleotide sequence ID" value="NZ_BMRG01000015.1"/>
</dbReference>
<reference evidence="4" key="1">
    <citation type="journal article" date="2014" name="Int. J. Syst. Evol. Microbiol.">
        <title>Complete genome sequence of Corynebacterium casei LMG S-19264T (=DSM 44701T), isolated from a smear-ripened cheese.</title>
        <authorList>
            <consortium name="US DOE Joint Genome Institute (JGI-PGF)"/>
            <person name="Walter F."/>
            <person name="Albersmeier A."/>
            <person name="Kalinowski J."/>
            <person name="Ruckert C."/>
        </authorList>
    </citation>
    <scope>NUCLEOTIDE SEQUENCE</scope>
    <source>
        <strain evidence="4">JCM 3313</strain>
    </source>
</reference>
<keyword evidence="5" id="KW-1185">Reference proteome</keyword>
<sequence length="122" mass="12868">MNERIPLRATTDELPGPILAIRVSGVLDAETHRAASAEVESAFARKPVAVVLDLTAVDFMGSSGIAVLINAHHRANRLGIAFAVVANTRSVLRPLRVSQVDGTLALHPTVDEAIAAVRLVST</sequence>
<dbReference type="Pfam" id="PF01740">
    <property type="entry name" value="STAS"/>
    <property type="match status" value="1"/>
</dbReference>
<dbReference type="PANTHER" id="PTHR33495:SF2">
    <property type="entry name" value="ANTI-SIGMA FACTOR ANTAGONIST TM_1081-RELATED"/>
    <property type="match status" value="1"/>
</dbReference>
<dbReference type="PROSITE" id="PS50801">
    <property type="entry name" value="STAS"/>
    <property type="match status" value="1"/>
</dbReference>
<dbReference type="InterPro" id="IPR003658">
    <property type="entry name" value="Anti-sigma_ant"/>
</dbReference>
<evidence type="ECO:0000256" key="2">
    <source>
        <dbReference type="RuleBase" id="RU003749"/>
    </source>
</evidence>
<dbReference type="AlphaFoldDB" id="A0A918ARZ1"/>
<comment type="similarity">
    <text evidence="1 2">Belongs to the anti-sigma-factor antagonist family.</text>
</comment>
<dbReference type="SUPFAM" id="SSF52091">
    <property type="entry name" value="SpoIIaa-like"/>
    <property type="match status" value="1"/>
</dbReference>
<evidence type="ECO:0000259" key="3">
    <source>
        <dbReference type="PROSITE" id="PS50801"/>
    </source>
</evidence>
<dbReference type="InterPro" id="IPR002645">
    <property type="entry name" value="STAS_dom"/>
</dbReference>
<evidence type="ECO:0000313" key="5">
    <source>
        <dbReference type="Proteomes" id="UP000639606"/>
    </source>
</evidence>
<dbReference type="NCBIfam" id="TIGR00377">
    <property type="entry name" value="ant_ant_sig"/>
    <property type="match status" value="1"/>
</dbReference>
<evidence type="ECO:0000313" key="4">
    <source>
        <dbReference type="EMBL" id="GGP75321.1"/>
    </source>
</evidence>
<feature type="domain" description="STAS" evidence="3">
    <location>
        <begin position="18"/>
        <end position="117"/>
    </location>
</feature>
<gene>
    <name evidence="4" type="ORF">GCM10010185_56210</name>
</gene>
<accession>A0A918ARZ1</accession>
<dbReference type="CDD" id="cd07043">
    <property type="entry name" value="STAS_anti-anti-sigma_factors"/>
    <property type="match status" value="1"/>
</dbReference>